<evidence type="ECO:0000256" key="1">
    <source>
        <dbReference type="ARBA" id="ARBA00009257"/>
    </source>
</evidence>
<keyword evidence="3" id="KW-0677">Repeat</keyword>
<keyword evidence="8" id="KW-1185">Reference proteome</keyword>
<feature type="compositionally biased region" description="Polar residues" evidence="5">
    <location>
        <begin position="973"/>
        <end position="983"/>
    </location>
</feature>
<feature type="domain" description="Raptor N-terminal CASPase-like" evidence="6">
    <location>
        <begin position="114"/>
        <end position="267"/>
    </location>
</feature>
<dbReference type="InterPro" id="IPR036322">
    <property type="entry name" value="WD40_repeat_dom_sf"/>
</dbReference>
<evidence type="ECO:0000313" key="8">
    <source>
        <dbReference type="Proteomes" id="UP001221142"/>
    </source>
</evidence>
<sequence>MSVPRQTQRRRPTVNTGEPMAGDTRHWQRDRDDWEERESESHSDQTRSVLRPNPNGLLMNGTQYSDDNAIDTEMSSSPPVPYWSAKRHLSCGNPTPLPPWSSKAVPWRGSSPGKLKTANAALVLCLNIDVDPPDVVKTNPCAVLEAWVDPHTMPSQKAMEAIAANLKLQFEGLSLKIQYKAVQDPSYDDLWRSCQSLRKQAKDDAILFHYNGHGVPKPTASGELWCFNRNYTQYIPVSLQEVQTWLGSPGIYIWDCSAAGHLLTNFNIFAERRDLEAQLRHGGPVDGAQPFMQSLQLAACAANEQLPSCPELPADLFTSCLTSPIDIALRYFIMHHQLPNNITADMVLQLPGDLKDRKTPLGELNWIFTAITDTIAWTTFSRDVFTRLYRCDLLIASLFRNFLLAERIMKNYHCTPHTYPPLPPTNTHPLWATWDLAVDACLRQLPDLLYKTPDVNAVVVDSPLTISSRPGRIGSNQPAKLPGDKGYNYIPSRFFADQLTAFEVWISRGGAALTKRGPMSLPPPGDHYGSGSAESLNALSETEPVKESHLVPRKPPDQLPIVLQVLLCQPHRLRALILLSQFVDLGPWAVHLVLTIGIFPYISKLLQAAGPDLRPVLIFIWARILAVDPTVQVDLVNTNGYKYFANILGTRDEPALPNSSEHKAMCSFILAAAARDYSPGQDACIHARVFDHCYDKLDDPDFLLRQWSALCIAQIWDASDENKARGVDCGTPDKLIQLLSDDSVEVRCAALYALSTFMGASGAPLGARKRGGGGSGSMPQFDSKRDHFKTEVAVVTGATLAIKDDASPMCRKEIIVLLSCLVKEYRGFFVVCAWLYWEEDRKWKQQQQTSHGGHDEDITNQAVSDWLERFEENEQVEHRVYLSSFFTMFVILLDLSVDPYHEVATNAQTVLDYIMALLLESPFTRLRDTTLHAPEPTPARKRVASQVSLMSASPSIAPPPSPGPRPGMKRSDTMTSTISNGVSNTLRRTSSFAHALKSLANGIAFPASEETHHATPVAADTQSLRTDAAGCSRPPSPNLNLARYASPYMDSSTTLVQPSGYQSRVGSAPPSPRAASFLDAAPPPPSADFMAWNVIEALVEEDMERLRARRRPGMRRGHGHHHGGPGASPSSSMSSMDSNNSVILGLGTGIGMADVLPLKSTFFDWCSEYFTEPQMRQAEADEPGSIQFNYQLWRQNRNDEVINETQKQIDVAEKRPWDRSVGTLHVSGHPLTMAFHSYDQHLFVANEFDVISVWDWYHRRRLSMFHNGNPSGTAVTSLQIINQDVGGIILTASSDGIVRLYRNYDPAVDQGPVQMVSAFRGLTEILPCPQGAGVVMDWKQSMGILLVGGDSRIIKVWDAQTETPILDLETYSESPVTSIVGDMGYSQFFAASFANGEVKIFDRRLEEDRAVVRTYTEHESWVQSVRYDPTTTQQFLSASLDGKVKLWDLRGQNSACKTWDVLPHGLSAFDCHPTAGVFAATSAISSRSWKTQRVTVRALRTDQEVSNFNVSTGLTAQPSRGLSPFIPRLSSLAFHPTEMLYGVGEPDGNVRLIGCNFPVISNSAVI</sequence>
<dbReference type="SMART" id="SM01302">
    <property type="entry name" value="Raptor_N"/>
    <property type="match status" value="1"/>
</dbReference>
<feature type="compositionally biased region" description="Low complexity" evidence="5">
    <location>
        <begin position="1127"/>
        <end position="1136"/>
    </location>
</feature>
<dbReference type="InterPro" id="IPR011989">
    <property type="entry name" value="ARM-like"/>
</dbReference>
<dbReference type="InterPro" id="IPR015943">
    <property type="entry name" value="WD40/YVTN_repeat-like_dom_sf"/>
</dbReference>
<dbReference type="PROSITE" id="PS50082">
    <property type="entry name" value="WD_REPEATS_2"/>
    <property type="match status" value="1"/>
</dbReference>
<dbReference type="PRINTS" id="PR01547">
    <property type="entry name" value="YEAST176DUF"/>
</dbReference>
<comment type="caution">
    <text evidence="7">The sequence shown here is derived from an EMBL/GenBank/DDBJ whole genome shotgun (WGS) entry which is preliminary data.</text>
</comment>
<dbReference type="GO" id="GO:0005737">
    <property type="term" value="C:cytoplasm"/>
    <property type="evidence" value="ECO:0007669"/>
    <property type="project" value="TreeGrafter"/>
</dbReference>
<evidence type="ECO:0000256" key="2">
    <source>
        <dbReference type="ARBA" id="ARBA00022574"/>
    </source>
</evidence>
<dbReference type="GO" id="GO:0071230">
    <property type="term" value="P:cellular response to amino acid stimulus"/>
    <property type="evidence" value="ECO:0007669"/>
    <property type="project" value="TreeGrafter"/>
</dbReference>
<dbReference type="GO" id="GO:0031931">
    <property type="term" value="C:TORC1 complex"/>
    <property type="evidence" value="ECO:0007669"/>
    <property type="project" value="InterPro"/>
</dbReference>
<proteinExistence type="inferred from homology"/>
<protein>
    <recommendedName>
        <fullName evidence="6">Raptor N-terminal CASPase-like domain-containing protein</fullName>
    </recommendedName>
</protein>
<dbReference type="GO" id="GO:0009267">
    <property type="term" value="P:cellular response to starvation"/>
    <property type="evidence" value="ECO:0007669"/>
    <property type="project" value="TreeGrafter"/>
</dbReference>
<dbReference type="InterPro" id="IPR016024">
    <property type="entry name" value="ARM-type_fold"/>
</dbReference>
<evidence type="ECO:0000313" key="7">
    <source>
        <dbReference type="EMBL" id="KAJ7608782.1"/>
    </source>
</evidence>
<dbReference type="InterPro" id="IPR000357">
    <property type="entry name" value="HEAT"/>
</dbReference>
<dbReference type="PROSITE" id="PS50294">
    <property type="entry name" value="WD_REPEATS_REGION"/>
    <property type="match status" value="1"/>
</dbReference>
<evidence type="ECO:0000256" key="5">
    <source>
        <dbReference type="SAM" id="MobiDB-lite"/>
    </source>
</evidence>
<keyword evidence="2 4" id="KW-0853">WD repeat</keyword>
<dbReference type="GO" id="GO:0031929">
    <property type="term" value="P:TOR signaling"/>
    <property type="evidence" value="ECO:0007669"/>
    <property type="project" value="InterPro"/>
</dbReference>
<feature type="region of interest" description="Disordered" evidence="5">
    <location>
        <begin position="1"/>
        <end position="63"/>
    </location>
</feature>
<dbReference type="Proteomes" id="UP001221142">
    <property type="component" value="Unassembled WGS sequence"/>
</dbReference>
<dbReference type="InterPro" id="IPR004083">
    <property type="entry name" value="Raptor"/>
</dbReference>
<dbReference type="GO" id="GO:0030674">
    <property type="term" value="F:protein-macromolecule adaptor activity"/>
    <property type="evidence" value="ECO:0007669"/>
    <property type="project" value="TreeGrafter"/>
</dbReference>
<dbReference type="SMART" id="SM00320">
    <property type="entry name" value="WD40"/>
    <property type="match status" value="5"/>
</dbReference>
<name>A0AAD7B2J0_9AGAR</name>
<dbReference type="PANTHER" id="PTHR12848">
    <property type="entry name" value="REGULATORY-ASSOCIATED PROTEIN OF MTOR"/>
    <property type="match status" value="1"/>
</dbReference>
<organism evidence="7 8">
    <name type="scientific">Roridomyces roridus</name>
    <dbReference type="NCBI Taxonomy" id="1738132"/>
    <lineage>
        <taxon>Eukaryota</taxon>
        <taxon>Fungi</taxon>
        <taxon>Dikarya</taxon>
        <taxon>Basidiomycota</taxon>
        <taxon>Agaricomycotina</taxon>
        <taxon>Agaricomycetes</taxon>
        <taxon>Agaricomycetidae</taxon>
        <taxon>Agaricales</taxon>
        <taxon>Marasmiineae</taxon>
        <taxon>Mycenaceae</taxon>
        <taxon>Roridomyces</taxon>
    </lineage>
</organism>
<dbReference type="EMBL" id="JARKIF010000043">
    <property type="protein sequence ID" value="KAJ7608782.1"/>
    <property type="molecule type" value="Genomic_DNA"/>
</dbReference>
<feature type="repeat" description="WD" evidence="4">
    <location>
        <begin position="1415"/>
        <end position="1450"/>
    </location>
</feature>
<feature type="region of interest" description="Disordered" evidence="5">
    <location>
        <begin position="1053"/>
        <end position="1077"/>
    </location>
</feature>
<dbReference type="Pfam" id="PF02985">
    <property type="entry name" value="HEAT"/>
    <property type="match status" value="1"/>
</dbReference>
<dbReference type="Gene3D" id="1.25.10.10">
    <property type="entry name" value="Leucine-rich Repeat Variant"/>
    <property type="match status" value="1"/>
</dbReference>
<dbReference type="GO" id="GO:0030307">
    <property type="term" value="P:positive regulation of cell growth"/>
    <property type="evidence" value="ECO:0007669"/>
    <property type="project" value="TreeGrafter"/>
</dbReference>
<feature type="region of interest" description="Disordered" evidence="5">
    <location>
        <begin position="930"/>
        <end position="983"/>
    </location>
</feature>
<dbReference type="Pfam" id="PF14538">
    <property type="entry name" value="Raptor_N"/>
    <property type="match status" value="1"/>
</dbReference>
<reference evidence="7" key="1">
    <citation type="submission" date="2023-03" db="EMBL/GenBank/DDBJ databases">
        <title>Massive genome expansion in bonnet fungi (Mycena s.s.) driven by repeated elements and novel gene families across ecological guilds.</title>
        <authorList>
            <consortium name="Lawrence Berkeley National Laboratory"/>
            <person name="Harder C.B."/>
            <person name="Miyauchi S."/>
            <person name="Viragh M."/>
            <person name="Kuo A."/>
            <person name="Thoen E."/>
            <person name="Andreopoulos B."/>
            <person name="Lu D."/>
            <person name="Skrede I."/>
            <person name="Drula E."/>
            <person name="Henrissat B."/>
            <person name="Morin E."/>
            <person name="Kohler A."/>
            <person name="Barry K."/>
            <person name="LaButti K."/>
            <person name="Morin E."/>
            <person name="Salamov A."/>
            <person name="Lipzen A."/>
            <person name="Mereny Z."/>
            <person name="Hegedus B."/>
            <person name="Baldrian P."/>
            <person name="Stursova M."/>
            <person name="Weitz H."/>
            <person name="Taylor A."/>
            <person name="Grigoriev I.V."/>
            <person name="Nagy L.G."/>
            <person name="Martin F."/>
            <person name="Kauserud H."/>
        </authorList>
    </citation>
    <scope>NUCLEOTIDE SEQUENCE</scope>
    <source>
        <strain evidence="7">9284</strain>
    </source>
</reference>
<dbReference type="Gene3D" id="2.130.10.10">
    <property type="entry name" value="YVTN repeat-like/Quinoprotein amine dehydrogenase"/>
    <property type="match status" value="2"/>
</dbReference>
<feature type="region of interest" description="Disordered" evidence="5">
    <location>
        <begin position="1112"/>
        <end position="1138"/>
    </location>
</feature>
<feature type="compositionally biased region" description="Polar residues" evidence="5">
    <location>
        <begin position="1053"/>
        <end position="1065"/>
    </location>
</feature>
<evidence type="ECO:0000256" key="3">
    <source>
        <dbReference type="ARBA" id="ARBA00022737"/>
    </source>
</evidence>
<accession>A0AAD7B2J0</accession>
<dbReference type="PANTHER" id="PTHR12848:SF16">
    <property type="entry name" value="REGULATORY-ASSOCIATED PROTEIN OF MTOR"/>
    <property type="match status" value="1"/>
</dbReference>
<dbReference type="GO" id="GO:0010506">
    <property type="term" value="P:regulation of autophagy"/>
    <property type="evidence" value="ECO:0007669"/>
    <property type="project" value="TreeGrafter"/>
</dbReference>
<evidence type="ECO:0000259" key="6">
    <source>
        <dbReference type="SMART" id="SM01302"/>
    </source>
</evidence>
<dbReference type="SUPFAM" id="SSF48371">
    <property type="entry name" value="ARM repeat"/>
    <property type="match status" value="1"/>
</dbReference>
<dbReference type="Pfam" id="PF00400">
    <property type="entry name" value="WD40"/>
    <property type="match status" value="1"/>
</dbReference>
<feature type="compositionally biased region" description="Basic and acidic residues" evidence="5">
    <location>
        <begin position="23"/>
        <end position="45"/>
    </location>
</feature>
<dbReference type="SUPFAM" id="SSF50978">
    <property type="entry name" value="WD40 repeat-like"/>
    <property type="match status" value="1"/>
</dbReference>
<comment type="similarity">
    <text evidence="1">Belongs to the WD repeat RAPTOR family.</text>
</comment>
<feature type="compositionally biased region" description="Pro residues" evidence="5">
    <location>
        <begin position="956"/>
        <end position="965"/>
    </location>
</feature>
<evidence type="ECO:0000256" key="4">
    <source>
        <dbReference type="PROSITE-ProRule" id="PRU00221"/>
    </source>
</evidence>
<feature type="compositionally biased region" description="Basic residues" evidence="5">
    <location>
        <begin position="1112"/>
        <end position="1123"/>
    </location>
</feature>
<dbReference type="InterPro" id="IPR029347">
    <property type="entry name" value="Raptor_N"/>
</dbReference>
<dbReference type="InterPro" id="IPR001680">
    <property type="entry name" value="WD40_rpt"/>
</dbReference>
<gene>
    <name evidence="7" type="ORF">FB45DRAFT_379817</name>
</gene>